<evidence type="ECO:0000256" key="3">
    <source>
        <dbReference type="PIRSR" id="PIRSR000443-1"/>
    </source>
</evidence>
<feature type="active site" description="Nucleophile" evidence="2 3">
    <location>
        <position position="154"/>
    </location>
</feature>
<dbReference type="PIRSF" id="PIRSF000443">
    <property type="entry name" value="Homoser_Ac_trans"/>
    <property type="match status" value="1"/>
</dbReference>
<evidence type="ECO:0000256" key="1">
    <source>
        <dbReference type="ARBA" id="ARBA00022679"/>
    </source>
</evidence>
<comment type="pathway">
    <text evidence="2">Amino-acid biosynthesis; L-methionine biosynthesis via de novo pathway; O-acetyl-L-homoserine from L-homoserine: step 1/1.</text>
</comment>
<accession>A0A1H9SLA0</accession>
<evidence type="ECO:0000259" key="5">
    <source>
        <dbReference type="Pfam" id="PF00561"/>
    </source>
</evidence>
<comment type="caution">
    <text evidence="2">Lacks conserved residue(s) required for the propagation of feature annotation.</text>
</comment>
<evidence type="ECO:0000313" key="6">
    <source>
        <dbReference type="EMBL" id="SER85727.1"/>
    </source>
</evidence>
<dbReference type="NCBIfam" id="NF001209">
    <property type="entry name" value="PRK00175.1"/>
    <property type="match status" value="1"/>
</dbReference>
<feature type="active site" evidence="2 3">
    <location>
        <position position="311"/>
    </location>
</feature>
<dbReference type="Proteomes" id="UP000199051">
    <property type="component" value="Unassembled WGS sequence"/>
</dbReference>
<dbReference type="UniPathway" id="UPA00051">
    <property type="reaction ID" value="UER00074"/>
</dbReference>
<dbReference type="Gene3D" id="3.40.50.1820">
    <property type="entry name" value="alpha/beta hydrolase"/>
    <property type="match status" value="1"/>
</dbReference>
<dbReference type="EC" id="2.3.1.31" evidence="2"/>
<keyword evidence="2" id="KW-0012">Acyltransferase</keyword>
<keyword evidence="1 2" id="KW-0808">Transferase</keyword>
<keyword evidence="2" id="KW-0028">Amino-acid biosynthesis</keyword>
<gene>
    <name evidence="2" type="primary">metXA</name>
    <name evidence="6" type="ORF">SAMN04487818_105522</name>
</gene>
<evidence type="ECO:0000256" key="2">
    <source>
        <dbReference type="HAMAP-Rule" id="MF_00296"/>
    </source>
</evidence>
<protein>
    <recommendedName>
        <fullName evidence="2">Homoserine O-acetyltransferase</fullName>
        <shortName evidence="2">HAT</shortName>
        <ecNumber evidence="2">2.3.1.31</ecNumber>
    </recommendedName>
    <alternativeName>
        <fullName evidence="2">Homoserine transacetylase</fullName>
        <shortName evidence="2">HTA</shortName>
    </alternativeName>
</protein>
<comment type="function">
    <text evidence="2">Transfers an acetyl group from acetyl-CoA to L-homoserine, forming acetyl-L-homoserine.</text>
</comment>
<dbReference type="InterPro" id="IPR008220">
    <property type="entry name" value="HAT_MetX-like"/>
</dbReference>
<dbReference type="GO" id="GO:0009086">
    <property type="term" value="P:methionine biosynthetic process"/>
    <property type="evidence" value="ECO:0007669"/>
    <property type="project" value="UniProtKB-UniRule"/>
</dbReference>
<dbReference type="GO" id="GO:0009092">
    <property type="term" value="P:homoserine metabolic process"/>
    <property type="evidence" value="ECO:0007669"/>
    <property type="project" value="TreeGrafter"/>
</dbReference>
<dbReference type="GO" id="GO:0004414">
    <property type="term" value="F:homoserine O-acetyltransferase activity"/>
    <property type="evidence" value="ECO:0007669"/>
    <property type="project" value="UniProtKB-UniRule"/>
</dbReference>
<dbReference type="EMBL" id="FOGI01000005">
    <property type="protein sequence ID" value="SER85727.1"/>
    <property type="molecule type" value="Genomic_DNA"/>
</dbReference>
<organism evidence="6 7">
    <name type="scientific">Actinokineospora terrae</name>
    <dbReference type="NCBI Taxonomy" id="155974"/>
    <lineage>
        <taxon>Bacteria</taxon>
        <taxon>Bacillati</taxon>
        <taxon>Actinomycetota</taxon>
        <taxon>Actinomycetes</taxon>
        <taxon>Pseudonocardiales</taxon>
        <taxon>Pseudonocardiaceae</taxon>
        <taxon>Actinokineospora</taxon>
    </lineage>
</organism>
<dbReference type="PANTHER" id="PTHR32268:SF11">
    <property type="entry name" value="HOMOSERINE O-ACETYLTRANSFERASE"/>
    <property type="match status" value="1"/>
</dbReference>
<dbReference type="InterPro" id="IPR029058">
    <property type="entry name" value="AB_hydrolase_fold"/>
</dbReference>
<dbReference type="STRING" id="155974.SAMN04487818_105522"/>
<comment type="subunit">
    <text evidence="2">Homodimer.</text>
</comment>
<evidence type="ECO:0000313" key="7">
    <source>
        <dbReference type="Proteomes" id="UP000199051"/>
    </source>
</evidence>
<comment type="catalytic activity">
    <reaction evidence="2">
        <text>L-homoserine + acetyl-CoA = O-acetyl-L-homoserine + CoA</text>
        <dbReference type="Rhea" id="RHEA:13701"/>
        <dbReference type="ChEBI" id="CHEBI:57287"/>
        <dbReference type="ChEBI" id="CHEBI:57288"/>
        <dbReference type="ChEBI" id="CHEBI:57476"/>
        <dbReference type="ChEBI" id="CHEBI:57716"/>
        <dbReference type="EC" id="2.3.1.31"/>
    </reaction>
</comment>
<feature type="active site" evidence="2 3">
    <location>
        <position position="341"/>
    </location>
</feature>
<proteinExistence type="inferred from homology"/>
<feature type="binding site" evidence="2">
    <location>
        <position position="342"/>
    </location>
    <ligand>
        <name>substrate</name>
    </ligand>
</feature>
<reference evidence="7" key="1">
    <citation type="submission" date="2016-10" db="EMBL/GenBank/DDBJ databases">
        <authorList>
            <person name="Varghese N."/>
            <person name="Submissions S."/>
        </authorList>
    </citation>
    <scope>NUCLEOTIDE SEQUENCE [LARGE SCALE GENOMIC DNA]</scope>
    <source>
        <strain evidence="7">DSM 44260</strain>
    </source>
</reference>
<dbReference type="SUPFAM" id="SSF53474">
    <property type="entry name" value="alpha/beta-Hydrolases"/>
    <property type="match status" value="1"/>
</dbReference>
<comment type="similarity">
    <text evidence="2">Belongs to the AB hydrolase superfamily. MetX family.</text>
</comment>
<dbReference type="Pfam" id="PF00561">
    <property type="entry name" value="Abhydrolase_1"/>
    <property type="match status" value="1"/>
</dbReference>
<dbReference type="AlphaFoldDB" id="A0A1H9SLA0"/>
<dbReference type="InterPro" id="IPR000073">
    <property type="entry name" value="AB_hydrolase_1"/>
</dbReference>
<keyword evidence="2" id="KW-0486">Methionine biosynthesis</keyword>
<evidence type="ECO:0000256" key="4">
    <source>
        <dbReference type="SAM" id="MobiDB-lite"/>
    </source>
</evidence>
<keyword evidence="7" id="KW-1185">Reference proteome</keyword>
<sequence length="359" mass="37994">MSTTPLPATGAWREGDPPGRRQWVALDGPVPGARIAYETWGTLAPDRSNAVLVEHALTGDSHAAGPASEGHPTEGWWDGLIGPGCAVDTDRYFVVCPNVLGGCQGTTGPSSLAPDGRAWGSRFPSVRIRAQVAAEVVLADALGISRWAAVLGGSMGGMRALEWAVATPDRVAALLLLACPAAASAEQIAWASPQLHAIRSDPYWQEGDYHDTPAGPVDGLGIARRIAHVTYRSEPELASRFGRTRQPDGRFAIESYLDYHAAKLAHRFDAASYVLLTEAMNGHDIGAGRGGIPTALSRVTARTLVAGVDSDRLYPLPQQQLLATHIPTAETLHTITSPSGHDGFLTETAQLSALLKELL</sequence>
<dbReference type="HAMAP" id="MF_00296">
    <property type="entry name" value="MetX_acyltransf"/>
    <property type="match status" value="1"/>
</dbReference>
<keyword evidence="2" id="KW-0963">Cytoplasm</keyword>
<feature type="region of interest" description="Disordered" evidence="4">
    <location>
        <begin position="1"/>
        <end position="21"/>
    </location>
</feature>
<feature type="binding site" evidence="2">
    <location>
        <position position="224"/>
    </location>
    <ligand>
        <name>substrate</name>
    </ligand>
</feature>
<name>A0A1H9SLA0_9PSEU</name>
<dbReference type="PANTHER" id="PTHR32268">
    <property type="entry name" value="HOMOSERINE O-ACETYLTRANSFERASE"/>
    <property type="match status" value="1"/>
</dbReference>
<feature type="domain" description="AB hydrolase-1" evidence="5">
    <location>
        <begin position="50"/>
        <end position="347"/>
    </location>
</feature>
<comment type="subcellular location">
    <subcellularLocation>
        <location evidence="2">Cytoplasm</location>
    </subcellularLocation>
</comment>
<dbReference type="NCBIfam" id="TIGR01392">
    <property type="entry name" value="homoserO_Ac_trn"/>
    <property type="match status" value="1"/>
</dbReference>
<dbReference type="RefSeq" id="WP_092778269.1">
    <property type="nucleotide sequence ID" value="NZ_FOGI01000005.1"/>
</dbReference>
<dbReference type="GO" id="GO:0005737">
    <property type="term" value="C:cytoplasm"/>
    <property type="evidence" value="ECO:0007669"/>
    <property type="project" value="UniProtKB-SubCell"/>
</dbReference>